<evidence type="ECO:0000313" key="2">
    <source>
        <dbReference type="WBParaSite" id="Pan_g11529.t1"/>
    </source>
</evidence>
<protein>
    <submittedName>
        <fullName evidence="2">F-box domain-containing protein</fullName>
    </submittedName>
</protein>
<reference evidence="2" key="2">
    <citation type="submission" date="2020-10" db="UniProtKB">
        <authorList>
            <consortium name="WormBaseParasite"/>
        </authorList>
    </citation>
    <scope>IDENTIFICATION</scope>
</reference>
<proteinExistence type="predicted"/>
<dbReference type="WBParaSite" id="Pan_g11529.t1">
    <property type="protein sequence ID" value="Pan_g11529.t1"/>
    <property type="gene ID" value="Pan_g11529"/>
</dbReference>
<dbReference type="AlphaFoldDB" id="A0A7E4ZQR5"/>
<name>A0A7E4ZQR5_PANRE</name>
<keyword evidence="1" id="KW-1185">Reference proteome</keyword>
<reference evidence="1" key="1">
    <citation type="journal article" date="2013" name="Genetics">
        <title>The draft genome and transcriptome of Panagrellus redivivus are shaped by the harsh demands of a free-living lifestyle.</title>
        <authorList>
            <person name="Srinivasan J."/>
            <person name="Dillman A.R."/>
            <person name="Macchietto M.G."/>
            <person name="Heikkinen L."/>
            <person name="Lakso M."/>
            <person name="Fracchia K.M."/>
            <person name="Antoshechkin I."/>
            <person name="Mortazavi A."/>
            <person name="Wong G."/>
            <person name="Sternberg P.W."/>
        </authorList>
    </citation>
    <scope>NUCLEOTIDE SEQUENCE [LARGE SCALE GENOMIC DNA]</scope>
    <source>
        <strain evidence="1">MT8872</strain>
    </source>
</reference>
<evidence type="ECO:0000313" key="1">
    <source>
        <dbReference type="Proteomes" id="UP000492821"/>
    </source>
</evidence>
<dbReference type="Proteomes" id="UP000492821">
    <property type="component" value="Unassembled WGS sequence"/>
</dbReference>
<sequence>MSNTTIKRFTYDWLIRFAELLPSDRSKFKLRQLSPLFTNLVGKYNKFKLQPILYITEGTNVKELLQSPNGDIWIPTNLLLWNVTQPGAVSTLMASKVSLCRIKVISVRGCVLTPEELLYLVKHCPTCEVSLDGTLTEPAYFSTIHPYLLRTAHVCLNLVNLIYDFAVPKPISRASVRPDAPRFLALNGIDFNNAEVLLKIVMSLPKATWNIQFNGTGENARMVTAKRIYNNLNAIGVSSVMCTYITNSLTIKM</sequence>
<accession>A0A7E4ZQR5</accession>
<organism evidence="1 2">
    <name type="scientific">Panagrellus redivivus</name>
    <name type="common">Microworm</name>
    <dbReference type="NCBI Taxonomy" id="6233"/>
    <lineage>
        <taxon>Eukaryota</taxon>
        <taxon>Metazoa</taxon>
        <taxon>Ecdysozoa</taxon>
        <taxon>Nematoda</taxon>
        <taxon>Chromadorea</taxon>
        <taxon>Rhabditida</taxon>
        <taxon>Tylenchina</taxon>
        <taxon>Panagrolaimomorpha</taxon>
        <taxon>Panagrolaimoidea</taxon>
        <taxon>Panagrolaimidae</taxon>
        <taxon>Panagrellus</taxon>
    </lineage>
</organism>